<protein>
    <submittedName>
        <fullName evidence="9">FAD-dependent monooxygenase</fullName>
    </submittedName>
</protein>
<evidence type="ECO:0000256" key="6">
    <source>
        <dbReference type="ARBA" id="ARBA00023002"/>
    </source>
</evidence>
<dbReference type="GO" id="GO:0110142">
    <property type="term" value="C:ubiquinone biosynthesis complex"/>
    <property type="evidence" value="ECO:0007669"/>
    <property type="project" value="UniProtKB-ARBA"/>
</dbReference>
<dbReference type="GO" id="GO:0006744">
    <property type="term" value="P:ubiquinone biosynthetic process"/>
    <property type="evidence" value="ECO:0007669"/>
    <property type="project" value="InterPro"/>
</dbReference>
<keyword evidence="4" id="KW-0285">Flavoprotein</keyword>
<comment type="cofactor">
    <cofactor evidence="1">
        <name>FAD</name>
        <dbReference type="ChEBI" id="CHEBI:57692"/>
    </cofactor>
</comment>
<dbReference type="PROSITE" id="PS01304">
    <property type="entry name" value="UBIH"/>
    <property type="match status" value="1"/>
</dbReference>
<dbReference type="GO" id="GO:0016705">
    <property type="term" value="F:oxidoreductase activity, acting on paired donors, with incorporation or reduction of molecular oxygen"/>
    <property type="evidence" value="ECO:0007669"/>
    <property type="project" value="InterPro"/>
</dbReference>
<keyword evidence="5" id="KW-0274">FAD</keyword>
<sequence>MPQTHAVRPSGAGPGRADIVVAGAGAVGLTLALALKSALSGRLSVTVCDPTLAGSPRDDDRAFAVAAGPRRMLQTLGVWDGELAGGSQPIRSMTITDSRVSDPVRPVFLDFSGEVGPDEPFAHMVDHGLLLRRLMARARELGVELRPDTVAAVDADADIAEIRLAGGGALRASLAVACDGARSPLREQAGVGAVSWPYGQSGIVATIGHERDHEGRAEEHFLPSGPFAILPLPGRRSSIVWTEASASVPALLGLDDEDILGEIERRFGLRLGLLTLEKRPVAYPLAFMVARRFAARRLALVGDAAHVVHPIAGQGLNLGLRDVAALAEAIVEAAGLGLDPGSPTVLDAYERERRFDTVLMGGAMDALNRLFSNDLPPVRAVRDLGLSMVDRMPGLKRFFIGRAAGVAAGSSRLLRGEAL</sequence>
<dbReference type="InterPro" id="IPR036188">
    <property type="entry name" value="FAD/NAD-bd_sf"/>
</dbReference>
<dbReference type="Gene3D" id="3.50.50.60">
    <property type="entry name" value="FAD/NAD(P)-binding domain"/>
    <property type="match status" value="2"/>
</dbReference>
<evidence type="ECO:0000256" key="1">
    <source>
        <dbReference type="ARBA" id="ARBA00001974"/>
    </source>
</evidence>
<dbReference type="InterPro" id="IPR002938">
    <property type="entry name" value="FAD-bd"/>
</dbReference>
<dbReference type="SUPFAM" id="SSF51905">
    <property type="entry name" value="FAD/NAD(P)-binding domain"/>
    <property type="match status" value="1"/>
</dbReference>
<dbReference type="PRINTS" id="PR00420">
    <property type="entry name" value="RNGMNOXGNASE"/>
</dbReference>
<accession>A0AAU7JF83</accession>
<evidence type="ECO:0000256" key="2">
    <source>
        <dbReference type="ARBA" id="ARBA00004749"/>
    </source>
</evidence>
<dbReference type="Pfam" id="PF01494">
    <property type="entry name" value="FAD_binding_3"/>
    <property type="match status" value="1"/>
</dbReference>
<dbReference type="EMBL" id="CP157484">
    <property type="protein sequence ID" value="XBO38729.1"/>
    <property type="molecule type" value="Genomic_DNA"/>
</dbReference>
<gene>
    <name evidence="9" type="ORF">ABEG18_24045</name>
</gene>
<feature type="domain" description="FAD-binding" evidence="8">
    <location>
        <begin position="17"/>
        <end position="354"/>
    </location>
</feature>
<evidence type="ECO:0000256" key="7">
    <source>
        <dbReference type="ARBA" id="ARBA00023033"/>
    </source>
</evidence>
<dbReference type="FunFam" id="3.50.50.60:FF:000021">
    <property type="entry name" value="Ubiquinone biosynthesis monooxygenase COQ6"/>
    <property type="match status" value="1"/>
</dbReference>
<comment type="pathway">
    <text evidence="2">Cofactor biosynthesis; ubiquinone biosynthesis.</text>
</comment>
<dbReference type="AlphaFoldDB" id="A0AAU7JF83"/>
<keyword evidence="7 9" id="KW-0503">Monooxygenase</keyword>
<dbReference type="GO" id="GO:0071949">
    <property type="term" value="F:FAD binding"/>
    <property type="evidence" value="ECO:0007669"/>
    <property type="project" value="InterPro"/>
</dbReference>
<evidence type="ECO:0000256" key="5">
    <source>
        <dbReference type="ARBA" id="ARBA00022827"/>
    </source>
</evidence>
<organism evidence="9">
    <name type="scientific">Alsobacter sp. KACC 23698</name>
    <dbReference type="NCBI Taxonomy" id="3149229"/>
    <lineage>
        <taxon>Bacteria</taxon>
        <taxon>Pseudomonadati</taxon>
        <taxon>Pseudomonadota</taxon>
        <taxon>Alphaproteobacteria</taxon>
        <taxon>Hyphomicrobiales</taxon>
        <taxon>Alsobacteraceae</taxon>
        <taxon>Alsobacter</taxon>
    </lineage>
</organism>
<name>A0AAU7JF83_9HYPH</name>
<reference evidence="9" key="1">
    <citation type="submission" date="2024-05" db="EMBL/GenBank/DDBJ databases">
        <authorList>
            <person name="Kim S."/>
            <person name="Heo J."/>
            <person name="Choi H."/>
            <person name="Choi Y."/>
            <person name="Kwon S.-W."/>
            <person name="Kim Y."/>
        </authorList>
    </citation>
    <scope>NUCLEOTIDE SEQUENCE</scope>
    <source>
        <strain evidence="9">KACC 23698</strain>
    </source>
</reference>
<dbReference type="InterPro" id="IPR018168">
    <property type="entry name" value="Ubi_Hdrlase_CS"/>
</dbReference>
<evidence type="ECO:0000256" key="3">
    <source>
        <dbReference type="ARBA" id="ARBA00005349"/>
    </source>
</evidence>
<keyword evidence="6" id="KW-0560">Oxidoreductase</keyword>
<proteinExistence type="inferred from homology"/>
<dbReference type="PANTHER" id="PTHR43876:SF7">
    <property type="entry name" value="UBIQUINONE BIOSYNTHESIS MONOOXYGENASE COQ6, MITOCHONDRIAL"/>
    <property type="match status" value="1"/>
</dbReference>
<dbReference type="InterPro" id="IPR010971">
    <property type="entry name" value="UbiH/COQ6"/>
</dbReference>
<dbReference type="PANTHER" id="PTHR43876">
    <property type="entry name" value="UBIQUINONE BIOSYNTHESIS MONOOXYGENASE COQ6, MITOCHONDRIAL"/>
    <property type="match status" value="1"/>
</dbReference>
<dbReference type="RefSeq" id="WP_406855569.1">
    <property type="nucleotide sequence ID" value="NZ_CP157484.1"/>
</dbReference>
<evidence type="ECO:0000256" key="4">
    <source>
        <dbReference type="ARBA" id="ARBA00022630"/>
    </source>
</evidence>
<comment type="similarity">
    <text evidence="3">Belongs to the UbiH/COQ6 family.</text>
</comment>
<dbReference type="GO" id="GO:0004497">
    <property type="term" value="F:monooxygenase activity"/>
    <property type="evidence" value="ECO:0007669"/>
    <property type="project" value="UniProtKB-KW"/>
</dbReference>
<dbReference type="InterPro" id="IPR051205">
    <property type="entry name" value="UbiH/COQ6_monooxygenase"/>
</dbReference>
<evidence type="ECO:0000313" key="9">
    <source>
        <dbReference type="EMBL" id="XBO38729.1"/>
    </source>
</evidence>
<dbReference type="NCBIfam" id="TIGR01988">
    <property type="entry name" value="Ubi-OHases"/>
    <property type="match status" value="1"/>
</dbReference>
<evidence type="ECO:0000259" key="8">
    <source>
        <dbReference type="Pfam" id="PF01494"/>
    </source>
</evidence>